<feature type="binding site" evidence="10">
    <location>
        <position position="427"/>
    </location>
    <ligand>
        <name>substrate</name>
    </ligand>
</feature>
<comment type="cofactor">
    <cofactor evidence="2 11">
        <name>Mg(2+)</name>
        <dbReference type="ChEBI" id="CHEBI:18420"/>
    </cofactor>
</comment>
<gene>
    <name evidence="13" type="primary">gudD</name>
    <name evidence="13" type="ORF">RMCC_1721</name>
</gene>
<feature type="binding site" evidence="10">
    <location>
        <position position="211"/>
    </location>
    <ligand>
        <name>substrate</name>
    </ligand>
</feature>
<protein>
    <recommendedName>
        <fullName evidence="5">glucarate dehydratase</fullName>
        <ecNumber evidence="5">4.2.1.40</ecNumber>
    </recommendedName>
</protein>
<dbReference type="SMART" id="SM00922">
    <property type="entry name" value="MR_MLE"/>
    <property type="match status" value="1"/>
</dbReference>
<dbReference type="Gene3D" id="3.30.390.10">
    <property type="entry name" value="Enolase-like, N-terminal domain"/>
    <property type="match status" value="1"/>
</dbReference>
<feature type="domain" description="Mandelate racemase/muconate lactonizing enzyme C-terminal" evidence="12">
    <location>
        <begin position="191"/>
        <end position="291"/>
    </location>
</feature>
<evidence type="ECO:0000256" key="2">
    <source>
        <dbReference type="ARBA" id="ARBA00001946"/>
    </source>
</evidence>
<sequence>MTTRKTPHRTPTVTEMRVVPIAGHDSMLLNLSGAHGPYFTRNLLILKDSEGNTGVGEVPGGAAIQRTLEDARPLVEGRGIGDYHAVLGDVRREFAGRDSGGRGAQTFDLRVTVHAVTAVESALLDLLGQYLGVPVAALLGDGQQRSRVQALGYLFFVGDRTRTDLAYRSAADEAPGADEWLRIRHDEAMTPEAVVRLAEAARDRYGFRDFKLKGGVLPAAEEAKAVIALADRFPDARITLDPNGGWLLADAVTTCRELAGVLAYAEDPVGPEAGFSGREVMAEFKRATGLPTATNMIATDWREMGHAIRSGAVDIPLADPHFWTMSGSVRVAQLCDAWGLTWGSHSNNHFDVSLAMFTHVAAAAPGAITAIDTHWIWQDGQRITTAPFRIVDGYLDVPDAAGLGVELDEDRVAAAHELYLAEGLGARDDAVAMQYLIPGWTFDSKRPALQRGI</sequence>
<evidence type="ECO:0000256" key="7">
    <source>
        <dbReference type="ARBA" id="ARBA00022842"/>
    </source>
</evidence>
<evidence type="ECO:0000256" key="6">
    <source>
        <dbReference type="ARBA" id="ARBA00022723"/>
    </source>
</evidence>
<reference evidence="14" key="2">
    <citation type="submission" date="2016-02" db="EMBL/GenBank/DDBJ databases">
        <title>Draft genome sequence of five rapidly growing Mycobacterium species.</title>
        <authorList>
            <person name="Katahira K."/>
            <person name="Gotou Y."/>
            <person name="Iida K."/>
            <person name="Ogura Y."/>
            <person name="Hayashi T."/>
        </authorList>
    </citation>
    <scope>NUCLEOTIDE SEQUENCE [LARGE SCALE GENOMIC DNA]</scope>
    <source>
        <strain evidence="14">JCM15298</strain>
    </source>
</reference>
<dbReference type="SFLD" id="SFLDF00005">
    <property type="entry name" value="glucarate_dehydratase"/>
    <property type="match status" value="1"/>
</dbReference>
<dbReference type="Gene3D" id="3.20.20.120">
    <property type="entry name" value="Enolase-like C-terminal domain"/>
    <property type="match status" value="1"/>
</dbReference>
<evidence type="ECO:0000256" key="3">
    <source>
        <dbReference type="ARBA" id="ARBA00005183"/>
    </source>
</evidence>
<keyword evidence="8" id="KW-0456">Lyase</keyword>
<feature type="active site" description="Proton acceptor" evidence="9">
    <location>
        <position position="213"/>
    </location>
</feature>
<dbReference type="OrthoDB" id="193563at2"/>
<feature type="binding site" evidence="10">
    <location>
        <position position="153"/>
    </location>
    <ligand>
        <name>substrate</name>
    </ligand>
</feature>
<dbReference type="EMBL" id="BCSY01000035">
    <property type="protein sequence ID" value="GAS94755.1"/>
    <property type="molecule type" value="Genomic_DNA"/>
</dbReference>
<feature type="binding site" evidence="11">
    <location>
        <position position="272"/>
    </location>
    <ligand>
        <name>Mg(2+)</name>
        <dbReference type="ChEBI" id="CHEBI:18420"/>
    </ligand>
</feature>
<feature type="binding site" evidence="10">
    <location>
        <position position="35"/>
    </location>
    <ligand>
        <name>substrate</name>
    </ligand>
</feature>
<evidence type="ECO:0000313" key="13">
    <source>
        <dbReference type="EMBL" id="GAS94755.1"/>
    </source>
</evidence>
<accession>A0A117I9H5</accession>
<name>A0A117I9H5_MYCCR</name>
<feature type="binding site" evidence="10">
    <location>
        <begin position="345"/>
        <end position="347"/>
    </location>
    <ligand>
        <name>substrate</name>
    </ligand>
</feature>
<feature type="binding site" evidence="10">
    <location>
        <begin position="241"/>
        <end position="243"/>
    </location>
    <ligand>
        <name>substrate</name>
    </ligand>
</feature>
<feature type="active site" description="Proton acceptor" evidence="9">
    <location>
        <position position="345"/>
    </location>
</feature>
<feature type="binding site" evidence="10">
    <location>
        <position position="295"/>
    </location>
    <ligand>
        <name>substrate</name>
    </ligand>
</feature>
<evidence type="ECO:0000313" key="14">
    <source>
        <dbReference type="Proteomes" id="UP000069443"/>
    </source>
</evidence>
<dbReference type="Pfam" id="PF13378">
    <property type="entry name" value="MR_MLE_C"/>
    <property type="match status" value="1"/>
</dbReference>
<feature type="binding site" evidence="11">
    <location>
        <position position="295"/>
    </location>
    <ligand>
        <name>Mg(2+)</name>
        <dbReference type="ChEBI" id="CHEBI:18420"/>
    </ligand>
</feature>
<feature type="binding site" evidence="10">
    <location>
        <position position="106"/>
    </location>
    <ligand>
        <name>substrate</name>
    </ligand>
</feature>
<evidence type="ECO:0000256" key="4">
    <source>
        <dbReference type="ARBA" id="ARBA00009938"/>
    </source>
</evidence>
<keyword evidence="14" id="KW-1185">Reference proteome</keyword>
<dbReference type="InterPro" id="IPR036849">
    <property type="entry name" value="Enolase-like_C_sf"/>
</dbReference>
<feature type="binding site" evidence="10">
    <location>
        <position position="374"/>
    </location>
    <ligand>
        <name>substrate</name>
    </ligand>
</feature>
<evidence type="ECO:0000256" key="8">
    <source>
        <dbReference type="ARBA" id="ARBA00023239"/>
    </source>
</evidence>
<comment type="caution">
    <text evidence="13">The sequence shown here is derived from an EMBL/GenBank/DDBJ whole genome shotgun (WGS) entry which is preliminary data.</text>
</comment>
<dbReference type="SFLD" id="SFLDG00055">
    <property type="entry name" value="glucarate_dehydratase"/>
    <property type="match status" value="1"/>
</dbReference>
<evidence type="ECO:0000256" key="1">
    <source>
        <dbReference type="ARBA" id="ARBA00001426"/>
    </source>
</evidence>
<dbReference type="Proteomes" id="UP000069443">
    <property type="component" value="Unassembled WGS sequence"/>
</dbReference>
<dbReference type="InterPro" id="IPR029065">
    <property type="entry name" value="Enolase_C-like"/>
</dbReference>
<keyword evidence="7 11" id="KW-0460">Magnesium</keyword>
<dbReference type="InterPro" id="IPR029017">
    <property type="entry name" value="Enolase-like_N"/>
</dbReference>
<dbReference type="SUPFAM" id="SSF54826">
    <property type="entry name" value="Enolase N-terminal domain-like"/>
    <property type="match status" value="1"/>
</dbReference>
<reference evidence="14" key="1">
    <citation type="journal article" date="2016" name="Genome Announc.">
        <title>Draft Genome Sequences of Five Rapidly Growing Mycobacterium Species, M. thermoresistibile, M. fortuitum subsp. acetamidolyticum, M. canariasense, M. brisbanense, and M. novocastrense.</title>
        <authorList>
            <person name="Katahira K."/>
            <person name="Ogura Y."/>
            <person name="Gotoh Y."/>
            <person name="Hayashi T."/>
        </authorList>
    </citation>
    <scope>NUCLEOTIDE SEQUENCE [LARGE SCALE GENOMIC DNA]</scope>
    <source>
        <strain evidence="14">JCM15298</strain>
    </source>
</reference>
<feature type="binding site" evidence="11">
    <location>
        <position position="241"/>
    </location>
    <ligand>
        <name>Mg(2+)</name>
        <dbReference type="ChEBI" id="CHEBI:18420"/>
    </ligand>
</feature>
<comment type="similarity">
    <text evidence="4">Belongs to the mandelate racemase/muconate lactonizing enzyme family. GlucD subfamily.</text>
</comment>
<evidence type="ECO:0000256" key="10">
    <source>
        <dbReference type="PIRSR" id="PIRSR634598-2"/>
    </source>
</evidence>
<dbReference type="AlphaFoldDB" id="A0A117I9H5"/>
<dbReference type="GO" id="GO:0046872">
    <property type="term" value="F:metal ion binding"/>
    <property type="evidence" value="ECO:0007669"/>
    <property type="project" value="UniProtKB-KW"/>
</dbReference>
<evidence type="ECO:0000256" key="5">
    <source>
        <dbReference type="ARBA" id="ARBA00011973"/>
    </source>
</evidence>
<dbReference type="RefSeq" id="WP_062655987.1">
    <property type="nucleotide sequence ID" value="NZ_BCSY01000035.1"/>
</dbReference>
<evidence type="ECO:0000256" key="9">
    <source>
        <dbReference type="PIRSR" id="PIRSR634598-1"/>
    </source>
</evidence>
<dbReference type="InterPro" id="IPR013342">
    <property type="entry name" value="Mandelate_racemase_C"/>
</dbReference>
<dbReference type="PANTHER" id="PTHR48080">
    <property type="entry name" value="D-GALACTONATE DEHYDRATASE-RELATED"/>
    <property type="match status" value="1"/>
</dbReference>
<dbReference type="EC" id="4.2.1.40" evidence="5"/>
<dbReference type="InterPro" id="IPR034593">
    <property type="entry name" value="DgoD-like"/>
</dbReference>
<evidence type="ECO:0000259" key="12">
    <source>
        <dbReference type="SMART" id="SM00922"/>
    </source>
</evidence>
<dbReference type="SUPFAM" id="SSF51604">
    <property type="entry name" value="Enolase C-terminal domain-like"/>
    <property type="match status" value="1"/>
</dbReference>
<dbReference type="CDD" id="cd03323">
    <property type="entry name" value="D-glucarate_dehydratase"/>
    <property type="match status" value="1"/>
</dbReference>
<dbReference type="GO" id="GO:0008872">
    <property type="term" value="F:glucarate dehydratase activity"/>
    <property type="evidence" value="ECO:0007669"/>
    <property type="project" value="UniProtKB-EC"/>
</dbReference>
<proteinExistence type="inferred from homology"/>
<dbReference type="SFLD" id="SFLDS00001">
    <property type="entry name" value="Enolase"/>
    <property type="match status" value="1"/>
</dbReference>
<keyword evidence="6 11" id="KW-0479">Metal-binding</keyword>
<dbReference type="InterPro" id="IPR034598">
    <property type="entry name" value="GlucD-like"/>
</dbReference>
<evidence type="ECO:0000256" key="11">
    <source>
        <dbReference type="PIRSR" id="PIRSR634598-3"/>
    </source>
</evidence>
<dbReference type="STRING" id="228230.RMCC_1721"/>
<organism evidence="13 14">
    <name type="scientific">Mycolicibacterium canariasense</name>
    <name type="common">Mycobacterium canariasense</name>
    <dbReference type="NCBI Taxonomy" id="228230"/>
    <lineage>
        <taxon>Bacteria</taxon>
        <taxon>Bacillati</taxon>
        <taxon>Actinomycetota</taxon>
        <taxon>Actinomycetes</taxon>
        <taxon>Mycobacteriales</taxon>
        <taxon>Mycobacteriaceae</taxon>
        <taxon>Mycolicibacterium</taxon>
    </lineage>
</organism>
<dbReference type="PANTHER" id="PTHR48080:SF4">
    <property type="entry name" value="GLUCARATE DEHYDRATASE"/>
    <property type="match status" value="1"/>
</dbReference>
<comment type="pathway">
    <text evidence="3">Carbohydrate acid metabolism; D-glucarate degradation; 2,5-dioxopentanoate from D-glucarate: step 1/2.</text>
</comment>
<comment type="catalytic activity">
    <reaction evidence="1">
        <text>D-glucarate = 5-dehydro-4-deoxy-D-glucarate + H2O</text>
        <dbReference type="Rhea" id="RHEA:14573"/>
        <dbReference type="ChEBI" id="CHEBI:15377"/>
        <dbReference type="ChEBI" id="CHEBI:30612"/>
        <dbReference type="ChEBI" id="CHEBI:42819"/>
        <dbReference type="EC" id="4.2.1.40"/>
    </reaction>
</comment>